<name>A0A9N9NSG5_9GLOM</name>
<gene>
    <name evidence="1" type="ORF">AMORRO_LOCUS15612</name>
</gene>
<evidence type="ECO:0000313" key="2">
    <source>
        <dbReference type="Proteomes" id="UP000789342"/>
    </source>
</evidence>
<reference evidence="1" key="1">
    <citation type="submission" date="2021-06" db="EMBL/GenBank/DDBJ databases">
        <authorList>
            <person name="Kallberg Y."/>
            <person name="Tangrot J."/>
            <person name="Rosling A."/>
        </authorList>
    </citation>
    <scope>NUCLEOTIDE SEQUENCE</scope>
    <source>
        <strain evidence="1">CL551</strain>
    </source>
</reference>
<feature type="non-terminal residue" evidence="1">
    <location>
        <position position="1"/>
    </location>
</feature>
<organism evidence="1 2">
    <name type="scientific">Acaulospora morrowiae</name>
    <dbReference type="NCBI Taxonomy" id="94023"/>
    <lineage>
        <taxon>Eukaryota</taxon>
        <taxon>Fungi</taxon>
        <taxon>Fungi incertae sedis</taxon>
        <taxon>Mucoromycota</taxon>
        <taxon>Glomeromycotina</taxon>
        <taxon>Glomeromycetes</taxon>
        <taxon>Diversisporales</taxon>
        <taxon>Acaulosporaceae</taxon>
        <taxon>Acaulospora</taxon>
    </lineage>
</organism>
<dbReference type="EMBL" id="CAJVPV010038164">
    <property type="protein sequence ID" value="CAG8756215.1"/>
    <property type="molecule type" value="Genomic_DNA"/>
</dbReference>
<comment type="caution">
    <text evidence="1">The sequence shown here is derived from an EMBL/GenBank/DDBJ whole genome shotgun (WGS) entry which is preliminary data.</text>
</comment>
<accession>A0A9N9NSG5</accession>
<protein>
    <submittedName>
        <fullName evidence="1">11024_t:CDS:1</fullName>
    </submittedName>
</protein>
<dbReference type="Proteomes" id="UP000789342">
    <property type="component" value="Unassembled WGS sequence"/>
</dbReference>
<keyword evidence="2" id="KW-1185">Reference proteome</keyword>
<sequence>ALIFTERKVMKTLYFTAWRMDVDCGGRRHIHTSTETTELFDTALRKNPKFLDRYLESIKGNK</sequence>
<dbReference type="AlphaFoldDB" id="A0A9N9NSG5"/>
<evidence type="ECO:0000313" key="1">
    <source>
        <dbReference type="EMBL" id="CAG8756215.1"/>
    </source>
</evidence>
<proteinExistence type="predicted"/>